<dbReference type="STRING" id="1280941.HY2_00325"/>
<keyword evidence="4" id="KW-0812">Transmembrane</keyword>
<dbReference type="OrthoDB" id="9768147at2"/>
<dbReference type="Proteomes" id="UP000249123">
    <property type="component" value="Unassembled WGS sequence"/>
</dbReference>
<dbReference type="InterPro" id="IPR057601">
    <property type="entry name" value="Oar-like_b-barrel"/>
</dbReference>
<protein>
    <recommendedName>
        <fullName evidence="7">TonB-dependent transporter Oar-like beta-barrel domain-containing protein</fullName>
    </recommendedName>
</protein>
<dbReference type="GO" id="GO:0009279">
    <property type="term" value="C:cell outer membrane"/>
    <property type="evidence" value="ECO:0007669"/>
    <property type="project" value="UniProtKB-SubCell"/>
</dbReference>
<dbReference type="GO" id="GO:0044718">
    <property type="term" value="P:siderophore transmembrane transport"/>
    <property type="evidence" value="ECO:0007669"/>
    <property type="project" value="TreeGrafter"/>
</dbReference>
<dbReference type="SUPFAM" id="SSF49464">
    <property type="entry name" value="Carboxypeptidase regulatory domain-like"/>
    <property type="match status" value="1"/>
</dbReference>
<dbReference type="PANTHER" id="PTHR30069:SF46">
    <property type="entry name" value="OAR PROTEIN"/>
    <property type="match status" value="1"/>
</dbReference>
<evidence type="ECO:0000313" key="8">
    <source>
        <dbReference type="EMBL" id="RAN36139.1"/>
    </source>
</evidence>
<dbReference type="Gene3D" id="2.40.170.20">
    <property type="entry name" value="TonB-dependent receptor, beta-barrel domain"/>
    <property type="match status" value="1"/>
</dbReference>
<dbReference type="Gene3D" id="2.60.40.1120">
    <property type="entry name" value="Carboxypeptidase-like, regulatory domain"/>
    <property type="match status" value="1"/>
</dbReference>
<accession>A0A062U3X8</accession>
<feature type="domain" description="TonB-dependent transporter Oar-like beta-barrel" evidence="7">
    <location>
        <begin position="243"/>
        <end position="315"/>
    </location>
</feature>
<organism evidence="8 9">
    <name type="scientific">Hyphomonas pacifica</name>
    <dbReference type="NCBI Taxonomy" id="1280941"/>
    <lineage>
        <taxon>Bacteria</taxon>
        <taxon>Pseudomonadati</taxon>
        <taxon>Pseudomonadota</taxon>
        <taxon>Alphaproteobacteria</taxon>
        <taxon>Hyphomonadales</taxon>
        <taxon>Hyphomonadaceae</taxon>
        <taxon>Hyphomonas</taxon>
    </lineage>
</organism>
<evidence type="ECO:0000256" key="1">
    <source>
        <dbReference type="ARBA" id="ARBA00004571"/>
    </source>
</evidence>
<evidence type="ECO:0000256" key="5">
    <source>
        <dbReference type="ARBA" id="ARBA00023136"/>
    </source>
</evidence>
<dbReference type="Pfam" id="PF25183">
    <property type="entry name" value="OMP_b-brl_4"/>
    <property type="match status" value="2"/>
</dbReference>
<dbReference type="EMBL" id="AWFB01000001">
    <property type="protein sequence ID" value="RAN36139.1"/>
    <property type="molecule type" value="Genomic_DNA"/>
</dbReference>
<evidence type="ECO:0000256" key="6">
    <source>
        <dbReference type="ARBA" id="ARBA00023237"/>
    </source>
</evidence>
<dbReference type="InterPro" id="IPR036942">
    <property type="entry name" value="Beta-barrel_TonB_sf"/>
</dbReference>
<dbReference type="eggNOG" id="COG4771">
    <property type="taxonomic scope" value="Bacteria"/>
</dbReference>
<dbReference type="AlphaFoldDB" id="A0A062U3X8"/>
<dbReference type="InterPro" id="IPR008969">
    <property type="entry name" value="CarboxyPept-like_regulatory"/>
</dbReference>
<keyword evidence="9" id="KW-1185">Reference proteome</keyword>
<evidence type="ECO:0000256" key="2">
    <source>
        <dbReference type="ARBA" id="ARBA00022448"/>
    </source>
</evidence>
<reference evidence="8 9" key="1">
    <citation type="submission" date="2013-04" db="EMBL/GenBank/DDBJ databases">
        <title>Hyphomonas sp. T24B3 Genome Sequencing.</title>
        <authorList>
            <person name="Lai Q."/>
            <person name="Shao Z."/>
        </authorList>
    </citation>
    <scope>NUCLEOTIDE SEQUENCE [LARGE SCALE GENOMIC DNA]</scope>
    <source>
        <strain evidence="8 9">T24B3</strain>
    </source>
</reference>
<feature type="domain" description="TonB-dependent transporter Oar-like beta-barrel" evidence="7">
    <location>
        <begin position="355"/>
        <end position="995"/>
    </location>
</feature>
<dbReference type="RefSeq" id="WP_034823543.1">
    <property type="nucleotide sequence ID" value="NZ_AWFA01000001.1"/>
</dbReference>
<name>A0A062U3X8_9PROT</name>
<keyword evidence="3" id="KW-1134">Transmembrane beta strand</keyword>
<dbReference type="SUPFAM" id="SSF56935">
    <property type="entry name" value="Porins"/>
    <property type="match status" value="1"/>
</dbReference>
<dbReference type="InterPro" id="IPR039426">
    <property type="entry name" value="TonB-dep_rcpt-like"/>
</dbReference>
<evidence type="ECO:0000259" key="7">
    <source>
        <dbReference type="Pfam" id="PF25183"/>
    </source>
</evidence>
<dbReference type="PANTHER" id="PTHR30069">
    <property type="entry name" value="TONB-DEPENDENT OUTER MEMBRANE RECEPTOR"/>
    <property type="match status" value="1"/>
</dbReference>
<evidence type="ECO:0000256" key="4">
    <source>
        <dbReference type="ARBA" id="ARBA00022692"/>
    </source>
</evidence>
<comment type="caution">
    <text evidence="8">The sequence shown here is derived from an EMBL/GenBank/DDBJ whole genome shotgun (WGS) entry which is preliminary data.</text>
</comment>
<proteinExistence type="predicted"/>
<sequence length="1105" mass="120472">MTNWTTFGRGAAVSAIALLAVSGAAFAQVTSSNLNGQVTDETGAPVANATVTVTHTPTGTSTTQTTSAGGVFFGSGLRVGGPYTITIETSEGKTTRENVYLQPSSNSLALTVSPEGERQLERVVVIGSAGSRLDLNGGVGSSFTEDDILNQPSTERDLIATLVRDPLAFSSGEGIMSIAGANPRFNALAIDGSLQGDDFGLSSSTYATARAPISLDAIESASVVASDYSVKSSGFTGGLVNVVTKSGTNEIDGSVYYYRQDEDYYGNSAFDQYVAKAPFTEEEYGVSLGGPIIKDKLWFFGTYDKFESGSSSNFTQADIDDDINPALYAGLNDLVQSVYGFDMGGRPDVVSLPVTSERFLGKIDWQINQDHRASFTYQKTEESGVSNVGQTNFQSAYYATPTELDAYTVQVYSDWTDKLSTEFRVNYKDYSRSQDCNAGNGVGEFDIRLSEADLVGTPFEGYLDDGDADTAETNDVFFATGGCDIYRQGNTFDDERLQIYGAANYVLGDHFFTVGGEYQHYELDNLFAQRSVGEFVFNSIDDLQNQTANVSVLLPDTGDREDIRAAWGYDKLALFAQDSWQMRSDFRLDYGLRMETFIQDDKPQERTFFEAAYGQSNTENLDGDTLVMPRVGFEYTPFDRTKVTGGFGLFAGGDPQVWTSNAFTPPVFFASARDLTGVNPANGTPASLIEAVKANDANDPGPIDIIDPDFETPSDWKASLRLDQRFDLNFDQFGVHLGDDYLVSLQALYAVTNNGFRWVDLAQTDLAAALPAGVAPDGRPIYADLEDLGINNAIQLTNYDDGSSLTLTAALSKQYDNGLGFYASYAHQDIESVTPGSSSRGVSNFRSIIDFDRNNPGAYTAPYQTEHAFKVNLSYEKEIFGDLNSRFNLFGQIYSGEPFSYTFDISSSNALFGRPGDGESPYDNDLLYVPAISGGAINDPGVVVASGFDEQAFIEYGQSHGWDFGSIQKRNDDESSWTQRWDFQYQQELPFFNDAAAKYVGENRLKFVLDIKNVANLLNDEWGTQYSGSSYDEVHTVQADIVSAADVALNGIDGATALRGDAPRTTCIASGDCVYRFNDFDADPTSFRSLTQSVYEIRIGLRYEF</sequence>
<evidence type="ECO:0000313" key="9">
    <source>
        <dbReference type="Proteomes" id="UP000249123"/>
    </source>
</evidence>
<dbReference type="GO" id="GO:0015344">
    <property type="term" value="F:siderophore uptake transmembrane transporter activity"/>
    <property type="evidence" value="ECO:0007669"/>
    <property type="project" value="TreeGrafter"/>
</dbReference>
<keyword evidence="2" id="KW-0813">Transport</keyword>
<gene>
    <name evidence="8" type="ORF">HY3_00745</name>
</gene>
<keyword evidence="6" id="KW-0998">Cell outer membrane</keyword>
<comment type="subcellular location">
    <subcellularLocation>
        <location evidence="1">Cell outer membrane</location>
        <topology evidence="1">Multi-pass membrane protein</topology>
    </subcellularLocation>
</comment>
<keyword evidence="5" id="KW-0472">Membrane</keyword>
<evidence type="ECO:0000256" key="3">
    <source>
        <dbReference type="ARBA" id="ARBA00022452"/>
    </source>
</evidence>
<dbReference type="Pfam" id="PF13620">
    <property type="entry name" value="CarboxypepD_reg"/>
    <property type="match status" value="1"/>
</dbReference>